<evidence type="ECO:0000313" key="2">
    <source>
        <dbReference type="Proteomes" id="UP000032274"/>
    </source>
</evidence>
<feature type="non-terminal residue" evidence="1">
    <location>
        <position position="1"/>
    </location>
</feature>
<dbReference type="EMBL" id="JXIG01000530">
    <property type="protein sequence ID" value="KIU01185.1"/>
    <property type="molecule type" value="Genomic_DNA"/>
</dbReference>
<dbReference type="AlphaFoldDB" id="A0AA40JPG3"/>
<accession>A0AA40JPG3</accession>
<evidence type="ECO:0000313" key="1">
    <source>
        <dbReference type="EMBL" id="KIU01185.1"/>
    </source>
</evidence>
<comment type="caution">
    <text evidence="1">The sequence shown here is derived from an EMBL/GenBank/DDBJ whole genome shotgun (WGS) entry which is preliminary data.</text>
</comment>
<sequence length="187" mass="20113">AHILGRIVHIGDVAQLDRRIVAPGDDQVAIFLRGAELVVAVDRPGTGGTVEAALGRIGVGGGDRGAQRLGREPVGRQRLHIGLDAHRGPLAARERDQTDSAHLGDLGGEALVGQVLDLGEGAGAGSETQRHDRRVGGIDLGIDGRGRQVRREQRASRIDRRLHFLFRHVERQVELELERDDRGAGRG</sequence>
<name>A0AA40JPG3_STAAU</name>
<feature type="non-terminal residue" evidence="1">
    <location>
        <position position="187"/>
    </location>
</feature>
<proteinExistence type="predicted"/>
<gene>
    <name evidence="1" type="ORF">QU38_02500</name>
</gene>
<dbReference type="Proteomes" id="UP000032274">
    <property type="component" value="Unassembled WGS sequence"/>
</dbReference>
<protein>
    <submittedName>
        <fullName evidence="1">Uncharacterized protein</fullName>
    </submittedName>
</protein>
<organism evidence="1 2">
    <name type="scientific">Staphylococcus aureus</name>
    <dbReference type="NCBI Taxonomy" id="1280"/>
    <lineage>
        <taxon>Bacteria</taxon>
        <taxon>Bacillati</taxon>
        <taxon>Bacillota</taxon>
        <taxon>Bacilli</taxon>
        <taxon>Bacillales</taxon>
        <taxon>Staphylococcaceae</taxon>
        <taxon>Staphylococcus</taxon>
    </lineage>
</organism>
<reference evidence="1 2" key="1">
    <citation type="submission" date="2015-01" db="EMBL/GenBank/DDBJ databases">
        <title>Characterization of Swiss Staphylococcus aureus strains involved in food poisoning.</title>
        <authorList>
            <person name="Crovadore J."/>
            <person name="Chablais R."/>
            <person name="Tonacini J."/>
            <person name="Schnyder B."/>
            <person name="Lefort F."/>
        </authorList>
    </citation>
    <scope>NUCLEOTIDE SEQUENCE [LARGE SCALE GENOMIC DNA]</scope>
    <source>
        <strain evidence="1 2">SA-120</strain>
    </source>
</reference>